<name>C0C4J2_9FIRM</name>
<reference evidence="1" key="1">
    <citation type="submission" date="2009-02" db="EMBL/GenBank/DDBJ databases">
        <authorList>
            <person name="Fulton L."/>
            <person name="Clifton S."/>
            <person name="Fulton B."/>
            <person name="Xu J."/>
            <person name="Minx P."/>
            <person name="Pepin K.H."/>
            <person name="Johnson M."/>
            <person name="Bhonagiri V."/>
            <person name="Nash W.E."/>
            <person name="Mardis E.R."/>
            <person name="Wilson R.K."/>
        </authorList>
    </citation>
    <scope>NUCLEOTIDE SEQUENCE [LARGE SCALE GENOMIC DNA]</scope>
    <source>
        <strain evidence="1">DSM 15053</strain>
    </source>
</reference>
<sequence>MVSREHNLVLFIRMRFFCWRMRQEFAKGSDPYGHRGLTPLQIQLIIRQYIKGEVSYGNL</sequence>
<accession>C0C4J2</accession>
<proteinExistence type="predicted"/>
<dbReference type="Proteomes" id="UP000004893">
    <property type="component" value="Unassembled WGS sequence"/>
</dbReference>
<keyword evidence="2" id="KW-1185">Reference proteome</keyword>
<dbReference type="EMBL" id="ABYI02000034">
    <property type="protein sequence ID" value="EEG72985.1"/>
    <property type="molecule type" value="Genomic_DNA"/>
</dbReference>
<comment type="caution">
    <text evidence="1">The sequence shown here is derived from an EMBL/GenBank/DDBJ whole genome shotgun (WGS) entry which is preliminary data.</text>
</comment>
<gene>
    <name evidence="1" type="ORF">CLOHYLEM_07008</name>
</gene>
<protein>
    <submittedName>
        <fullName evidence="1">Uncharacterized protein</fullName>
    </submittedName>
</protein>
<evidence type="ECO:0000313" key="1">
    <source>
        <dbReference type="EMBL" id="EEG72985.1"/>
    </source>
</evidence>
<dbReference type="STRING" id="553973.CLOHYLEM_07008"/>
<evidence type="ECO:0000313" key="2">
    <source>
        <dbReference type="Proteomes" id="UP000004893"/>
    </source>
</evidence>
<dbReference type="HOGENOM" id="CLU_2952161_0_0_9"/>
<dbReference type="AlphaFoldDB" id="C0C4J2"/>
<organism evidence="1 2">
    <name type="scientific">[Clostridium] hylemonae DSM 15053</name>
    <dbReference type="NCBI Taxonomy" id="553973"/>
    <lineage>
        <taxon>Bacteria</taxon>
        <taxon>Bacillati</taxon>
        <taxon>Bacillota</taxon>
        <taxon>Clostridia</taxon>
        <taxon>Lachnospirales</taxon>
        <taxon>Lachnospiraceae</taxon>
    </lineage>
</organism>
<reference evidence="1" key="2">
    <citation type="submission" date="2013-06" db="EMBL/GenBank/DDBJ databases">
        <title>Draft genome sequence of Clostridium hylemonae (DSM 15053).</title>
        <authorList>
            <person name="Sudarsanam P."/>
            <person name="Ley R."/>
            <person name="Guruge J."/>
            <person name="Turnbaugh P.J."/>
            <person name="Mahowald M."/>
            <person name="Liep D."/>
            <person name="Gordon J."/>
        </authorList>
    </citation>
    <scope>NUCLEOTIDE SEQUENCE</scope>
    <source>
        <strain evidence="1">DSM 15053</strain>
    </source>
</reference>